<dbReference type="Proteomes" id="UP000184028">
    <property type="component" value="Unassembled WGS sequence"/>
</dbReference>
<proteinExistence type="predicted"/>
<dbReference type="AlphaFoldDB" id="A0A1M6XNR6"/>
<keyword evidence="2" id="KW-1185">Reference proteome</keyword>
<name>A0A1M6XNR6_9FLAO</name>
<dbReference type="Pfam" id="PF11163">
    <property type="entry name" value="DUF2947"/>
    <property type="match status" value="1"/>
</dbReference>
<protein>
    <recommendedName>
        <fullName evidence="3">DUF2947 family protein</fullName>
    </recommendedName>
</protein>
<accession>A0A1M6XNR6</accession>
<dbReference type="EMBL" id="FRBT01000001">
    <property type="protein sequence ID" value="SHL07499.1"/>
    <property type="molecule type" value="Genomic_DNA"/>
</dbReference>
<evidence type="ECO:0000313" key="1">
    <source>
        <dbReference type="EMBL" id="SHL07499.1"/>
    </source>
</evidence>
<gene>
    <name evidence="1" type="ORF">SAMN05444484_101212</name>
</gene>
<organism evidence="1 2">
    <name type="scientific">Flavobacterium chilense</name>
    <dbReference type="NCBI Taxonomy" id="946677"/>
    <lineage>
        <taxon>Bacteria</taxon>
        <taxon>Pseudomonadati</taxon>
        <taxon>Bacteroidota</taxon>
        <taxon>Flavobacteriia</taxon>
        <taxon>Flavobacteriales</taxon>
        <taxon>Flavobacteriaceae</taxon>
        <taxon>Flavobacterium</taxon>
    </lineage>
</organism>
<dbReference type="STRING" id="946677.SAMN05444484_101212"/>
<dbReference type="InterPro" id="IPR021334">
    <property type="entry name" value="DUF2947"/>
</dbReference>
<sequence length="105" mass="12506">MLVNDLKDWKIKNEIKKEYNWQEDWNNNTIEAFEENVKPLTNWKAEDIVFFFWNKSSGIETTWSLICKYWISFLYEDEANIIVNPKSKNVIILSVNGSLAIAERE</sequence>
<evidence type="ECO:0000313" key="2">
    <source>
        <dbReference type="Proteomes" id="UP000184028"/>
    </source>
</evidence>
<reference evidence="2" key="1">
    <citation type="submission" date="2016-11" db="EMBL/GenBank/DDBJ databases">
        <authorList>
            <person name="Varghese N."/>
            <person name="Submissions S."/>
        </authorList>
    </citation>
    <scope>NUCLEOTIDE SEQUENCE [LARGE SCALE GENOMIC DNA]</scope>
    <source>
        <strain evidence="2">DSM 24724</strain>
    </source>
</reference>
<evidence type="ECO:0008006" key="3">
    <source>
        <dbReference type="Google" id="ProtNLM"/>
    </source>
</evidence>